<proteinExistence type="predicted"/>
<dbReference type="Proteomes" id="UP001153332">
    <property type="component" value="Unassembled WGS sequence"/>
</dbReference>
<evidence type="ECO:0000313" key="1">
    <source>
        <dbReference type="EMBL" id="KAJ8126859.1"/>
    </source>
</evidence>
<dbReference type="EMBL" id="JAPUUL010001665">
    <property type="protein sequence ID" value="KAJ8126859.1"/>
    <property type="molecule type" value="Genomic_DNA"/>
</dbReference>
<gene>
    <name evidence="1" type="ORF">O1611_g6779</name>
</gene>
<protein>
    <submittedName>
        <fullName evidence="1">Uncharacterized protein</fullName>
    </submittedName>
</protein>
<name>A0ACC2JH97_9PEZI</name>
<sequence>MGILGQADLLVEGLRYQPRTPSTRATFELILHLVASNLGDVSHEVVLSAADAVLEYLKDEDMKDIEKKKEIDDLIGTSLNPKQFNELVNLGKKITDYDTQNDEEEMDTGAGRDELDDELDDRQGVAVVFDEEDEDEETAMVNEVRDESSDDEAALDRDEEDTTGMGERETADGMSEGRAEEEATFADGDAMVIDPGASENKKKAASQEKNFIAARDIDAYWLQREIGNLYSDAHIQHDKTADALRILSGEPDEPGGEEKQLREIENDLMELFDYEHHEIVQKLIQNREKIVWLTRLAKAEDDENRGVIEREMASEGLRWILDELRGKKTSDTTKKMEIKMDIDVPTALNEAPKPERTEGQLVGGLQPRSKLINLDNLVFDQGNHLMTNPKVRLPEGSTKRTFKGYEEIHVPAPKKRNQPDDVSIPITNMPEWAQGPFSSAKALNKIQSKCYPSAFEDDGNMLICAPTGSGKTNVAMLTILRELGKHRNPQTGDIDLDAFKIVYIAPLKALVQEQVGNFGARLKPFGITVSELTGDRQLTKQQVTETQVIVTTPEKWDVITRKATDLTYTNLVRLIIIDEIHLLHDDRGPVLESIVSRTIRKTEQTGDPVRLIGLSATLPNYKDVASFLRVDPNKGLFHFDGSFRPCPLKQEFIGVTDKKAIKQLKTMNDITYNKVIEHVGTHHNQMLIFVHSRKETAKTARYIRDKALEMETINQILKHDSGSREALNEIVNDISDADLKDLLPYGFGIHHAGMNRVDRDEVEGLFAAGLIQVLVCTATLAWGVNLPAHTVIIKGTQVYSPEKGSWVELSPQDVLQMLGRAGRPQYDTYGEGIIITSQNEMQYYLSLLNQQLPIESQFASKLVDNLNAEIVLGNVRSRDEGVEWLGYTYLFVRMLRSPGLYSVGADYEDDEALEQKRVDLIHSAAVVLKKNKFGHVRRGDGAEFKYIPVRQDEKLELAKLLGRVPIPVKESIEEPHAKINVLLQAYISRLRLDGLALMADMVYVTQSAGRILRAIFEITLQKGWSNVCKTALDLCKMAEKRMWPTMSPLRQFGARCSRDIIAKSERIDVPWNNYFDLDPPRMGELLGIPKAGRIVCDLVSKFPRLEIQAQAQPITRSVLRIELSITPNFEWDEEIHGTAESFWIMVEDCDGEDILFQDQFLLRKDYAVSESNEHLVDFTVPITDPMPPNYFISVVSDRWMHSETRLPISFQKLILPEKFPPHTQLLDLQPLPVAALKSKDYSSLYGGWDYFNKIQTQTFNSLYGADDNVLIGAPTGSGKTVCAEFAILRLWSKPEIGRAVYIAPFQELVDIRYQDWQKRLSHLRGGKEVVKLTGETTTDLKLLEKGDLILATPSQWDVLSRQWQRRKNILTVELFIADELHLLGGPLGYVYEIIVSRMHYIRTTASLAMRIVGLSVSLANARDLGEWIDAKKKDIYNFSPHVRPVPLELRIQSYTIPHFPSLMLAMAKPTYLAITELSPNQRALVFVPNRKQTRSTARDVLTACLADDDEDRFLQVDVDQLRPYLELIHEEALAEALSHGVGYYHEALSRNDKRIVMSLYNQRAIQLLIASRDTCWELDCAAHLVVVMGTQYFEGREHRYVDYQLSEVLQMLGKALRASHDGRGRAVLMTSAIKREYFKKFLNEALPVESHLHNYVHDAFVTEVSTKMIESTEDAINWTTFTYFYRRLLANPSYYSLTSPTHDGLSNYLSDLVETTIKELAESKIIDFDEDDGSVTPQNAAMIAAYYNLSYITMQTFLLSLSAKTKLKGILEIVTSATEFESIQIRRHEDTLLRRIYDRVPVKMSEPAYDSPHFKAFVLLQAHFSRMQLPIDLSKDQEVIVSKVLSLLSAAVDVLSSDGHLNAMNAMEMSQMVVQAMWDRDSPLKQIPHFSSDAVKVANEFSINDIFDFMEAMNPEENSNYPTLIKRLGLSQVQLAQAAAFTNTKYPDISLEFDVLDEDNIHAGEPAYLSVQIEREVEDEEGEVDTTVHAPFYPIKKMENWWLVVGEESTKTLLAIKRVTVGRQLKVRLEYTVPTPGKHDLKLFLMSDSYIGVDQEPAFSVNVAEGMDVDEDDEDDEE</sequence>
<evidence type="ECO:0000313" key="2">
    <source>
        <dbReference type="Proteomes" id="UP001153332"/>
    </source>
</evidence>
<accession>A0ACC2JH97</accession>
<organism evidence="1 2">
    <name type="scientific">Lasiodiplodia mahajangana</name>
    <dbReference type="NCBI Taxonomy" id="1108764"/>
    <lineage>
        <taxon>Eukaryota</taxon>
        <taxon>Fungi</taxon>
        <taxon>Dikarya</taxon>
        <taxon>Ascomycota</taxon>
        <taxon>Pezizomycotina</taxon>
        <taxon>Dothideomycetes</taxon>
        <taxon>Dothideomycetes incertae sedis</taxon>
        <taxon>Botryosphaeriales</taxon>
        <taxon>Botryosphaeriaceae</taxon>
        <taxon>Lasiodiplodia</taxon>
    </lineage>
</organism>
<comment type="caution">
    <text evidence="1">The sequence shown here is derived from an EMBL/GenBank/DDBJ whole genome shotgun (WGS) entry which is preliminary data.</text>
</comment>
<reference evidence="1" key="1">
    <citation type="submission" date="2022-12" db="EMBL/GenBank/DDBJ databases">
        <title>Genome Sequence of Lasiodiplodia mahajangana.</title>
        <authorList>
            <person name="Buettner E."/>
        </authorList>
    </citation>
    <scope>NUCLEOTIDE SEQUENCE</scope>
    <source>
        <strain evidence="1">VT137</strain>
    </source>
</reference>
<keyword evidence="2" id="KW-1185">Reference proteome</keyword>